<keyword evidence="2" id="KW-1185">Reference proteome</keyword>
<dbReference type="EMBL" id="SPNV01000035">
    <property type="protein sequence ID" value="KAF5864378.1"/>
    <property type="molecule type" value="Genomic_DNA"/>
</dbReference>
<protein>
    <submittedName>
        <fullName evidence="1">Uncharacterized protein</fullName>
    </submittedName>
</protein>
<evidence type="ECO:0000313" key="1">
    <source>
        <dbReference type="EMBL" id="KAF5864378.1"/>
    </source>
</evidence>
<accession>A0A8H6EA72</accession>
<gene>
    <name evidence="1" type="ORF">ETB97_007940</name>
</gene>
<comment type="caution">
    <text evidence="1">The sequence shown here is derived from an EMBL/GenBank/DDBJ whole genome shotgun (WGS) entry which is preliminary data.</text>
</comment>
<reference evidence="1 2" key="1">
    <citation type="submission" date="2019-04" db="EMBL/GenBank/DDBJ databases">
        <title>Aspergillus burnettii sp. nov., novel species from soil in southeast Queensland.</title>
        <authorList>
            <person name="Gilchrist C.L.M."/>
            <person name="Pitt J.I."/>
            <person name="Lange L."/>
            <person name="Lacey H.J."/>
            <person name="Vuong D."/>
            <person name="Midgley D.J."/>
            <person name="Greenfield P."/>
            <person name="Bradbury M."/>
            <person name="Lacey E."/>
            <person name="Busk P.K."/>
            <person name="Pilgaard B."/>
            <person name="Chooi Y.H."/>
            <person name="Piggott A.M."/>
        </authorList>
    </citation>
    <scope>NUCLEOTIDE SEQUENCE [LARGE SCALE GENOMIC DNA]</scope>
    <source>
        <strain evidence="1 2">FRR 5400</strain>
    </source>
</reference>
<name>A0A8H6EA72_PETAA</name>
<dbReference type="Proteomes" id="UP000541154">
    <property type="component" value="Unassembled WGS sequence"/>
</dbReference>
<organism evidence="1 2">
    <name type="scientific">Petromyces alliaceus</name>
    <name type="common">Aspergillus alliaceus</name>
    <dbReference type="NCBI Taxonomy" id="209559"/>
    <lineage>
        <taxon>Eukaryota</taxon>
        <taxon>Fungi</taxon>
        <taxon>Dikarya</taxon>
        <taxon>Ascomycota</taxon>
        <taxon>Pezizomycotina</taxon>
        <taxon>Eurotiomycetes</taxon>
        <taxon>Eurotiomycetidae</taxon>
        <taxon>Eurotiales</taxon>
        <taxon>Aspergillaceae</taxon>
        <taxon>Aspergillus</taxon>
        <taxon>Aspergillus subgen. Circumdati</taxon>
    </lineage>
</organism>
<dbReference type="AlphaFoldDB" id="A0A8H6EA72"/>
<proteinExistence type="predicted"/>
<sequence>MAAAVILRQYEEIEEEEEEFDSSAGVRGQQPVNFLAIIQAIIETTPLGKKSITHWQESAFPRMSPDQDKRQGASAANKLIIFAGDVTKWWLGDRSPLDWAELKRNLHLITTEIMPGFVPILERMADKSKGVIFPTVWYCSNAQVFGAQHYEISRMILIAENANIRNDPYCRIAHRKVEAQELSPALVNAVISVILYGEYFTDLREREALEDIIEKTKAIHAWPMRKLHQALKAKWEFIDSEDY</sequence>
<evidence type="ECO:0000313" key="2">
    <source>
        <dbReference type="Proteomes" id="UP000541154"/>
    </source>
</evidence>